<dbReference type="PANTHER" id="PTHR43540">
    <property type="entry name" value="PEROXYUREIDOACRYLATE/UREIDOACRYLATE AMIDOHYDROLASE-RELATED"/>
    <property type="match status" value="1"/>
</dbReference>
<dbReference type="PANTHER" id="PTHR43540:SF1">
    <property type="entry name" value="ISOCHORISMATASE HYDROLASE"/>
    <property type="match status" value="1"/>
</dbReference>
<evidence type="ECO:0000313" key="4">
    <source>
        <dbReference type="Proteomes" id="UP001059380"/>
    </source>
</evidence>
<dbReference type="Gene3D" id="3.40.50.850">
    <property type="entry name" value="Isochorismatase-like"/>
    <property type="match status" value="1"/>
</dbReference>
<keyword evidence="1 3" id="KW-0378">Hydrolase</keyword>
<dbReference type="GO" id="GO:0016787">
    <property type="term" value="F:hydrolase activity"/>
    <property type="evidence" value="ECO:0007669"/>
    <property type="project" value="UniProtKB-KW"/>
</dbReference>
<evidence type="ECO:0000259" key="2">
    <source>
        <dbReference type="Pfam" id="PF00857"/>
    </source>
</evidence>
<dbReference type="RefSeq" id="WP_260795219.1">
    <property type="nucleotide sequence ID" value="NZ_CP093313.1"/>
</dbReference>
<accession>A0A9J7BX33</accession>
<dbReference type="InterPro" id="IPR036380">
    <property type="entry name" value="Isochorismatase-like_sf"/>
</dbReference>
<keyword evidence="4" id="KW-1185">Reference proteome</keyword>
<dbReference type="AlphaFoldDB" id="A0A9J7BX33"/>
<feature type="domain" description="Isochorismatase-like" evidence="2">
    <location>
        <begin position="12"/>
        <end position="188"/>
    </location>
</feature>
<organism evidence="3 4">
    <name type="scientific">Occallatibacter riparius</name>
    <dbReference type="NCBI Taxonomy" id="1002689"/>
    <lineage>
        <taxon>Bacteria</taxon>
        <taxon>Pseudomonadati</taxon>
        <taxon>Acidobacteriota</taxon>
        <taxon>Terriglobia</taxon>
        <taxon>Terriglobales</taxon>
        <taxon>Acidobacteriaceae</taxon>
        <taxon>Occallatibacter</taxon>
    </lineage>
</organism>
<proteinExistence type="predicted"/>
<dbReference type="Proteomes" id="UP001059380">
    <property type="component" value="Chromosome"/>
</dbReference>
<dbReference type="KEGG" id="orp:MOP44_06750"/>
<protein>
    <submittedName>
        <fullName evidence="3">Cysteine hydrolase</fullName>
    </submittedName>
</protein>
<gene>
    <name evidence="3" type="ORF">MOP44_06750</name>
</gene>
<name>A0A9J7BX33_9BACT</name>
<reference evidence="3" key="1">
    <citation type="submission" date="2021-04" db="EMBL/GenBank/DDBJ databases">
        <title>Phylogenetic analysis of Acidobacteriaceae.</title>
        <authorList>
            <person name="Qiu L."/>
            <person name="Zhang Q."/>
        </authorList>
    </citation>
    <scope>NUCLEOTIDE SEQUENCE</scope>
    <source>
        <strain evidence="3">DSM 25168</strain>
    </source>
</reference>
<evidence type="ECO:0000313" key="3">
    <source>
        <dbReference type="EMBL" id="UWZ85637.1"/>
    </source>
</evidence>
<evidence type="ECO:0000256" key="1">
    <source>
        <dbReference type="ARBA" id="ARBA00022801"/>
    </source>
</evidence>
<dbReference type="EMBL" id="CP093313">
    <property type="protein sequence ID" value="UWZ85637.1"/>
    <property type="molecule type" value="Genomic_DNA"/>
</dbReference>
<dbReference type="InterPro" id="IPR000868">
    <property type="entry name" value="Isochorismatase-like_dom"/>
</dbReference>
<dbReference type="Pfam" id="PF00857">
    <property type="entry name" value="Isochorismatase"/>
    <property type="match status" value="1"/>
</dbReference>
<dbReference type="InterPro" id="IPR050272">
    <property type="entry name" value="Isochorismatase-like_hydrls"/>
</dbReference>
<dbReference type="CDD" id="cd00431">
    <property type="entry name" value="cysteine_hydrolases"/>
    <property type="match status" value="1"/>
</dbReference>
<dbReference type="SUPFAM" id="SSF52499">
    <property type="entry name" value="Isochorismatase-like hydrolases"/>
    <property type="match status" value="1"/>
</dbReference>
<sequence length="196" mass="21071">MAIPLPDLQRAALLSMDLHSSIVSIYTQNDPEYITRVAAVLHTARKRGMQIIHVRVGFRPGMPEISERNVLFAAVKANPQWQQLFSGPNSAIHSAAAPVGDETVITKHRGSAFTGTDLEMILRANDIDTLVLLGIATSGVVLATLLHAADADYQLAVVGDCCADRDPDLHAALIERYFPRMAAVIDAAGFCEAAAQ</sequence>